<dbReference type="EMBL" id="LAZR01023976">
    <property type="protein sequence ID" value="KKL76661.1"/>
    <property type="molecule type" value="Genomic_DNA"/>
</dbReference>
<comment type="caution">
    <text evidence="1">The sequence shown here is derived from an EMBL/GenBank/DDBJ whole genome shotgun (WGS) entry which is preliminary data.</text>
</comment>
<organism evidence="1">
    <name type="scientific">marine sediment metagenome</name>
    <dbReference type="NCBI Taxonomy" id="412755"/>
    <lineage>
        <taxon>unclassified sequences</taxon>
        <taxon>metagenomes</taxon>
        <taxon>ecological metagenomes</taxon>
    </lineage>
</organism>
<accession>A0A0F9FDY6</accession>
<sequence length="53" mass="6090">MGRNHEIKLKLKLTAEERKKLEKKAKELGLPLSTYIRMISIGVNVDIKRNNGN</sequence>
<evidence type="ECO:0000313" key="1">
    <source>
        <dbReference type="EMBL" id="KKL76661.1"/>
    </source>
</evidence>
<name>A0A0F9FDY6_9ZZZZ</name>
<dbReference type="Pfam" id="PF21983">
    <property type="entry name" value="NikA-like"/>
    <property type="match status" value="1"/>
</dbReference>
<protein>
    <submittedName>
        <fullName evidence="1">Uncharacterized protein</fullName>
    </submittedName>
</protein>
<gene>
    <name evidence="1" type="ORF">LCGC14_2042650</name>
</gene>
<dbReference type="InterPro" id="IPR053842">
    <property type="entry name" value="NikA-like"/>
</dbReference>
<reference evidence="1" key="1">
    <citation type="journal article" date="2015" name="Nature">
        <title>Complex archaea that bridge the gap between prokaryotes and eukaryotes.</title>
        <authorList>
            <person name="Spang A."/>
            <person name="Saw J.H."/>
            <person name="Jorgensen S.L."/>
            <person name="Zaremba-Niedzwiedzka K."/>
            <person name="Martijn J."/>
            <person name="Lind A.E."/>
            <person name="van Eijk R."/>
            <person name="Schleper C."/>
            <person name="Guy L."/>
            <person name="Ettema T.J."/>
        </authorList>
    </citation>
    <scope>NUCLEOTIDE SEQUENCE</scope>
</reference>
<dbReference type="AlphaFoldDB" id="A0A0F9FDY6"/>
<proteinExistence type="predicted"/>